<keyword evidence="3" id="KW-1185">Reference proteome</keyword>
<dbReference type="EMBL" id="JAHRHJ020000001">
    <property type="protein sequence ID" value="KAH9327965.1"/>
    <property type="molecule type" value="Genomic_DNA"/>
</dbReference>
<accession>A0AA38LMP1</accession>
<feature type="non-terminal residue" evidence="2">
    <location>
        <position position="53"/>
    </location>
</feature>
<feature type="non-terminal residue" evidence="2">
    <location>
        <position position="1"/>
    </location>
</feature>
<proteinExistence type="predicted"/>
<evidence type="ECO:0000313" key="3">
    <source>
        <dbReference type="Proteomes" id="UP000824469"/>
    </source>
</evidence>
<name>A0AA38LMP1_TAXCH</name>
<evidence type="ECO:0000313" key="2">
    <source>
        <dbReference type="EMBL" id="KAH9327965.1"/>
    </source>
</evidence>
<dbReference type="Proteomes" id="UP000824469">
    <property type="component" value="Unassembled WGS sequence"/>
</dbReference>
<dbReference type="AlphaFoldDB" id="A0AA38LMP1"/>
<comment type="caution">
    <text evidence="2">The sequence shown here is derived from an EMBL/GenBank/DDBJ whole genome shotgun (WGS) entry which is preliminary data.</text>
</comment>
<feature type="region of interest" description="Disordered" evidence="1">
    <location>
        <begin position="1"/>
        <end position="53"/>
    </location>
</feature>
<evidence type="ECO:0000256" key="1">
    <source>
        <dbReference type="SAM" id="MobiDB-lite"/>
    </source>
</evidence>
<organism evidence="2 3">
    <name type="scientific">Taxus chinensis</name>
    <name type="common">Chinese yew</name>
    <name type="synonym">Taxus wallichiana var. chinensis</name>
    <dbReference type="NCBI Taxonomy" id="29808"/>
    <lineage>
        <taxon>Eukaryota</taxon>
        <taxon>Viridiplantae</taxon>
        <taxon>Streptophyta</taxon>
        <taxon>Embryophyta</taxon>
        <taxon>Tracheophyta</taxon>
        <taxon>Spermatophyta</taxon>
        <taxon>Pinopsida</taxon>
        <taxon>Pinidae</taxon>
        <taxon>Conifers II</taxon>
        <taxon>Cupressales</taxon>
        <taxon>Taxaceae</taxon>
        <taxon>Taxus</taxon>
    </lineage>
</organism>
<reference evidence="2 3" key="1">
    <citation type="journal article" date="2021" name="Nat. Plants">
        <title>The Taxus genome provides insights into paclitaxel biosynthesis.</title>
        <authorList>
            <person name="Xiong X."/>
            <person name="Gou J."/>
            <person name="Liao Q."/>
            <person name="Li Y."/>
            <person name="Zhou Q."/>
            <person name="Bi G."/>
            <person name="Li C."/>
            <person name="Du R."/>
            <person name="Wang X."/>
            <person name="Sun T."/>
            <person name="Guo L."/>
            <person name="Liang H."/>
            <person name="Lu P."/>
            <person name="Wu Y."/>
            <person name="Zhang Z."/>
            <person name="Ro D.K."/>
            <person name="Shang Y."/>
            <person name="Huang S."/>
            <person name="Yan J."/>
        </authorList>
    </citation>
    <scope>NUCLEOTIDE SEQUENCE [LARGE SCALE GENOMIC DNA]</scope>
    <source>
        <strain evidence="2">Ta-2019</strain>
    </source>
</reference>
<protein>
    <submittedName>
        <fullName evidence="2">Uncharacterized protein</fullName>
    </submittedName>
</protein>
<sequence>NNKYVDNEFMLPGLPKGKHTVENVPAPKPAATLEVDKEEEENEDNGGLNHRGR</sequence>
<gene>
    <name evidence="2" type="ORF">KI387_000073</name>
</gene>